<name>T1DFW6_9DIPT</name>
<evidence type="ECO:0000256" key="1">
    <source>
        <dbReference type="SAM" id="MobiDB-lite"/>
    </source>
</evidence>
<proteinExistence type="evidence at transcript level"/>
<dbReference type="EMBL" id="GALA01000407">
    <property type="protein sequence ID" value="JAA94445.1"/>
    <property type="molecule type" value="mRNA"/>
</dbReference>
<keyword evidence="2" id="KW-0732">Signal</keyword>
<feature type="compositionally biased region" description="Basic and acidic residues" evidence="1">
    <location>
        <begin position="44"/>
        <end position="57"/>
    </location>
</feature>
<accession>T1DFW6</accession>
<feature type="chain" id="PRO_5004574348" evidence="2">
    <location>
        <begin position="28"/>
        <end position="85"/>
    </location>
</feature>
<dbReference type="AlphaFoldDB" id="T1DFW6"/>
<sequence>MKFKLAPLVLLVLVLLAMDCCILGTSAAPGRKASQTIRAAKTGGAKEKQAAKAAREERRIVNEASHSIRNTARNTAAAAALMTYV</sequence>
<evidence type="ECO:0000313" key="3">
    <source>
        <dbReference type="EMBL" id="JAA94445.1"/>
    </source>
</evidence>
<protein>
    <submittedName>
        <fullName evidence="3">Putative hyp8.2 culicine family member</fullName>
    </submittedName>
</protein>
<reference evidence="3" key="1">
    <citation type="journal article" date="2013" name="BMC Genomics">
        <title>A deep insight into the sialotranscriptome of the mosquito, Psorophora albipes.</title>
        <authorList>
            <person name="Chagas A.C."/>
            <person name="Calvo E."/>
            <person name="Rios-Velasquez C.M."/>
            <person name="Pessoa F.A."/>
            <person name="Medeiros J.F."/>
            <person name="Ribeiro J.M."/>
        </authorList>
    </citation>
    <scope>NUCLEOTIDE SEQUENCE</scope>
</reference>
<feature type="region of interest" description="Disordered" evidence="1">
    <location>
        <begin position="34"/>
        <end position="57"/>
    </location>
</feature>
<organism evidence="3">
    <name type="scientific">Psorophora albipes</name>
    <dbReference type="NCBI Taxonomy" id="869069"/>
    <lineage>
        <taxon>Eukaryota</taxon>
        <taxon>Metazoa</taxon>
        <taxon>Ecdysozoa</taxon>
        <taxon>Arthropoda</taxon>
        <taxon>Hexapoda</taxon>
        <taxon>Insecta</taxon>
        <taxon>Pterygota</taxon>
        <taxon>Neoptera</taxon>
        <taxon>Endopterygota</taxon>
        <taxon>Diptera</taxon>
        <taxon>Nematocera</taxon>
        <taxon>Culicoidea</taxon>
        <taxon>Culicidae</taxon>
        <taxon>Culicinae</taxon>
        <taxon>Aedini</taxon>
        <taxon>Psorophora</taxon>
    </lineage>
</organism>
<evidence type="ECO:0000256" key="2">
    <source>
        <dbReference type="SAM" id="SignalP"/>
    </source>
</evidence>
<feature type="signal peptide" evidence="2">
    <location>
        <begin position="1"/>
        <end position="27"/>
    </location>
</feature>